<dbReference type="EMBL" id="MN738966">
    <property type="protein sequence ID" value="QHT33383.1"/>
    <property type="molecule type" value="Genomic_DNA"/>
</dbReference>
<reference evidence="1" key="1">
    <citation type="journal article" date="2020" name="Nature">
        <title>Giant virus diversity and host interactions through global metagenomics.</title>
        <authorList>
            <person name="Schulz F."/>
            <person name="Roux S."/>
            <person name="Paez-Espino D."/>
            <person name="Jungbluth S."/>
            <person name="Walsh D.A."/>
            <person name="Denef V.J."/>
            <person name="McMahon K.D."/>
            <person name="Konstantinidis K.T."/>
            <person name="Eloe-Fadrosh E.A."/>
            <person name="Kyrpides N.C."/>
            <person name="Woyke T."/>
        </authorList>
    </citation>
    <scope>NUCLEOTIDE SEQUENCE</scope>
    <source>
        <strain evidence="1">GVMAG-M-3300009161-34</strain>
    </source>
</reference>
<evidence type="ECO:0000313" key="1">
    <source>
        <dbReference type="EMBL" id="QHT33383.1"/>
    </source>
</evidence>
<dbReference type="AlphaFoldDB" id="A0A6C0EXZ7"/>
<organism evidence="1">
    <name type="scientific">viral metagenome</name>
    <dbReference type="NCBI Taxonomy" id="1070528"/>
    <lineage>
        <taxon>unclassified sequences</taxon>
        <taxon>metagenomes</taxon>
        <taxon>organismal metagenomes</taxon>
    </lineage>
</organism>
<sequence>MRRGVGNPTRLAPIPKPAPVLAETAKLGTYTSNMAKVAAATREIKAISSNLRERDGIE</sequence>
<proteinExistence type="predicted"/>
<accession>A0A6C0EXZ7</accession>
<name>A0A6C0EXZ7_9ZZZZ</name>
<protein>
    <submittedName>
        <fullName evidence="1">Uncharacterized protein</fullName>
    </submittedName>
</protein>